<name>A0ABY8NG78_9GAMM</name>
<evidence type="ECO:0000256" key="6">
    <source>
        <dbReference type="ARBA" id="ARBA00022679"/>
    </source>
</evidence>
<protein>
    <recommendedName>
        <fullName evidence="16">Probable peptidoglycan glycosyltransferase FtsW</fullName>
        <shortName evidence="16">PGT</shortName>
        <ecNumber evidence="16">2.4.99.28</ecNumber>
    </recommendedName>
    <alternativeName>
        <fullName evidence="16">Cell division protein FtsW</fullName>
    </alternativeName>
    <alternativeName>
        <fullName evidence="16">Cell wall polymerase</fullName>
    </alternativeName>
    <alternativeName>
        <fullName evidence="16">Peptidoglycan polymerase</fullName>
        <shortName evidence="16">PG polymerase</shortName>
    </alternativeName>
</protein>
<keyword evidence="18" id="KW-1185">Reference proteome</keyword>
<evidence type="ECO:0000256" key="12">
    <source>
        <dbReference type="ARBA" id="ARBA00023306"/>
    </source>
</evidence>
<keyword evidence="9 16" id="KW-0573">Peptidoglycan synthesis</keyword>
<evidence type="ECO:0000256" key="14">
    <source>
        <dbReference type="ARBA" id="ARBA00038053"/>
    </source>
</evidence>
<gene>
    <name evidence="16 17" type="primary">ftsW</name>
    <name evidence="17" type="ORF">PVT68_06485</name>
</gene>
<evidence type="ECO:0000313" key="17">
    <source>
        <dbReference type="EMBL" id="WGL17940.1"/>
    </source>
</evidence>
<feature type="transmembrane region" description="Helical" evidence="16">
    <location>
        <begin position="69"/>
        <end position="87"/>
    </location>
</feature>
<comment type="pathway">
    <text evidence="2 16">Cell wall biogenesis; peptidoglycan biosynthesis.</text>
</comment>
<dbReference type="InterPro" id="IPR018365">
    <property type="entry name" value="Cell_cycle_FtsW-rel_CS"/>
</dbReference>
<evidence type="ECO:0000256" key="2">
    <source>
        <dbReference type="ARBA" id="ARBA00004752"/>
    </source>
</evidence>
<evidence type="ECO:0000256" key="4">
    <source>
        <dbReference type="ARBA" id="ARBA00022618"/>
    </source>
</evidence>
<evidence type="ECO:0000256" key="7">
    <source>
        <dbReference type="ARBA" id="ARBA00022692"/>
    </source>
</evidence>
<feature type="transmembrane region" description="Helical" evidence="16">
    <location>
        <begin position="291"/>
        <end position="311"/>
    </location>
</feature>
<sequence length="418" mass="44871">MSKSDAKKTGSNSAELHSVDNGERNELAWVLPFCVLALASIGVVMVASASIAFAADVYSDPWYFLKRHLVFLAVGALGALLVSRISLETWSNLSWTLLIFALGMLLAVLIPGVGRAVNGSMRWIALGPITVQPAEIAKFCCLVFFASFLTRRHEKLRHWSSFMVPICVLGFVALLLLLEPDFGSVVVISGTALAMVFLAGARLPHTFLLVGVAACGLALMALISPYRLQRLTTFLDPWGEQFAGGYQLTQSLIAFGRGEWFGVGLGNSVQKLFYLPEAHTDFVFAILAEEWGMFGGLVVIALYGVLTWSLLRTVRRALAKQAFFAALLTFGIAVLFAGQAFVNMGVASGLLPTKGLTLPFVSSGGSSLVVCFALFALAWRAQNELATEGANTGGVADIRQLPIFNPLQLGDRKTGEAA</sequence>
<feature type="transmembrane region" description="Helical" evidence="16">
    <location>
        <begin position="207"/>
        <end position="228"/>
    </location>
</feature>
<dbReference type="HAMAP" id="MF_00913">
    <property type="entry name" value="PGT_FtsW_proteobact"/>
    <property type="match status" value="1"/>
</dbReference>
<dbReference type="Pfam" id="PF01098">
    <property type="entry name" value="FTSW_RODA_SPOVE"/>
    <property type="match status" value="1"/>
</dbReference>
<keyword evidence="6 16" id="KW-0808">Transferase</keyword>
<evidence type="ECO:0000256" key="15">
    <source>
        <dbReference type="ARBA" id="ARBA00049902"/>
    </source>
</evidence>
<keyword evidence="5 16" id="KW-0328">Glycosyltransferase</keyword>
<evidence type="ECO:0000256" key="1">
    <source>
        <dbReference type="ARBA" id="ARBA00004651"/>
    </source>
</evidence>
<keyword evidence="7 16" id="KW-0812">Transmembrane</keyword>
<dbReference type="NCBIfam" id="TIGR02614">
    <property type="entry name" value="ftsW"/>
    <property type="match status" value="1"/>
</dbReference>
<feature type="transmembrane region" description="Helical" evidence="16">
    <location>
        <begin position="93"/>
        <end position="113"/>
    </location>
</feature>
<comment type="function">
    <text evidence="16">Peptidoglycan polymerase that is essential for cell division.</text>
</comment>
<dbReference type="RefSeq" id="WP_280321872.1">
    <property type="nucleotide sequence ID" value="NZ_CP118605.1"/>
</dbReference>
<proteinExistence type="inferred from homology"/>
<feature type="transmembrane region" description="Helical" evidence="16">
    <location>
        <begin position="159"/>
        <end position="176"/>
    </location>
</feature>
<keyword evidence="8 16" id="KW-0133">Cell shape</keyword>
<evidence type="ECO:0000313" key="18">
    <source>
        <dbReference type="Proteomes" id="UP001236500"/>
    </source>
</evidence>
<comment type="catalytic activity">
    <reaction evidence="15 16">
        <text>[GlcNAc-(1-&gt;4)-Mur2Ac(oyl-L-Ala-gamma-D-Glu-L-Lys-D-Ala-D-Ala)](n)-di-trans,octa-cis-undecaprenyl diphosphate + beta-D-GlcNAc-(1-&gt;4)-Mur2Ac(oyl-L-Ala-gamma-D-Glu-L-Lys-D-Ala-D-Ala)-di-trans,octa-cis-undecaprenyl diphosphate = [GlcNAc-(1-&gt;4)-Mur2Ac(oyl-L-Ala-gamma-D-Glu-L-Lys-D-Ala-D-Ala)](n+1)-di-trans,octa-cis-undecaprenyl diphosphate + di-trans,octa-cis-undecaprenyl diphosphate + H(+)</text>
        <dbReference type="Rhea" id="RHEA:23708"/>
        <dbReference type="Rhea" id="RHEA-COMP:9602"/>
        <dbReference type="Rhea" id="RHEA-COMP:9603"/>
        <dbReference type="ChEBI" id="CHEBI:15378"/>
        <dbReference type="ChEBI" id="CHEBI:58405"/>
        <dbReference type="ChEBI" id="CHEBI:60033"/>
        <dbReference type="ChEBI" id="CHEBI:78435"/>
        <dbReference type="EC" id="2.4.99.28"/>
    </reaction>
</comment>
<dbReference type="Proteomes" id="UP001236500">
    <property type="component" value="Chromosome"/>
</dbReference>
<dbReference type="EC" id="2.4.99.28" evidence="16"/>
<keyword evidence="16" id="KW-0997">Cell inner membrane</keyword>
<dbReference type="InterPro" id="IPR013437">
    <property type="entry name" value="FtsW"/>
</dbReference>
<evidence type="ECO:0000256" key="8">
    <source>
        <dbReference type="ARBA" id="ARBA00022960"/>
    </source>
</evidence>
<evidence type="ECO:0000256" key="16">
    <source>
        <dbReference type="HAMAP-Rule" id="MF_00913"/>
    </source>
</evidence>
<dbReference type="PANTHER" id="PTHR30474:SF2">
    <property type="entry name" value="PEPTIDOGLYCAN GLYCOSYLTRANSFERASE FTSW-RELATED"/>
    <property type="match status" value="1"/>
</dbReference>
<dbReference type="PANTHER" id="PTHR30474">
    <property type="entry name" value="CELL CYCLE PROTEIN"/>
    <property type="match status" value="1"/>
</dbReference>
<dbReference type="PROSITE" id="PS00428">
    <property type="entry name" value="FTSW_RODA_SPOVE"/>
    <property type="match status" value="1"/>
</dbReference>
<evidence type="ECO:0000256" key="10">
    <source>
        <dbReference type="ARBA" id="ARBA00022989"/>
    </source>
</evidence>
<keyword evidence="3 16" id="KW-1003">Cell membrane</keyword>
<feature type="transmembrane region" description="Helical" evidence="16">
    <location>
        <begin position="182"/>
        <end position="200"/>
    </location>
</feature>
<evidence type="ECO:0000256" key="11">
    <source>
        <dbReference type="ARBA" id="ARBA00023136"/>
    </source>
</evidence>
<feature type="transmembrane region" description="Helical" evidence="16">
    <location>
        <begin position="29"/>
        <end position="57"/>
    </location>
</feature>
<keyword evidence="4 16" id="KW-0132">Cell division</keyword>
<dbReference type="EMBL" id="CP118605">
    <property type="protein sequence ID" value="WGL17940.1"/>
    <property type="molecule type" value="Genomic_DNA"/>
</dbReference>
<accession>A0ABY8NG78</accession>
<organism evidence="17 18">
    <name type="scientific">Microbulbifer bruguierae</name>
    <dbReference type="NCBI Taxonomy" id="3029061"/>
    <lineage>
        <taxon>Bacteria</taxon>
        <taxon>Pseudomonadati</taxon>
        <taxon>Pseudomonadota</taxon>
        <taxon>Gammaproteobacteria</taxon>
        <taxon>Cellvibrionales</taxon>
        <taxon>Microbulbiferaceae</taxon>
        <taxon>Microbulbifer</taxon>
    </lineage>
</organism>
<comment type="subcellular location">
    <subcellularLocation>
        <location evidence="16">Cell inner membrane</location>
        <topology evidence="16">Multi-pass membrane protein</topology>
    </subcellularLocation>
    <subcellularLocation>
        <location evidence="1">Cell membrane</location>
        <topology evidence="1">Multi-pass membrane protein</topology>
    </subcellularLocation>
    <text evidence="16">Localizes to the division septum.</text>
</comment>
<feature type="transmembrane region" description="Helical" evidence="16">
    <location>
        <begin position="323"/>
        <end position="346"/>
    </location>
</feature>
<reference evidence="17 18" key="1">
    <citation type="submission" date="2023-02" db="EMBL/GenBank/DDBJ databases">
        <title>Description and genomic characterization of Microbulbifer bruguierae sp. nov., isolated from the sediment of mangrove plant Bruguiera sexangula.</title>
        <authorList>
            <person name="Long M."/>
        </authorList>
    </citation>
    <scope>NUCLEOTIDE SEQUENCE [LARGE SCALE GENOMIC DNA]</scope>
    <source>
        <strain evidence="17 18">H12</strain>
    </source>
</reference>
<evidence type="ECO:0000256" key="3">
    <source>
        <dbReference type="ARBA" id="ARBA00022475"/>
    </source>
</evidence>
<feature type="transmembrane region" description="Helical" evidence="16">
    <location>
        <begin position="358"/>
        <end position="379"/>
    </location>
</feature>
<evidence type="ECO:0000256" key="13">
    <source>
        <dbReference type="ARBA" id="ARBA00023316"/>
    </source>
</evidence>
<comment type="similarity">
    <text evidence="14 16">Belongs to the SEDS family. FtsW subfamily.</text>
</comment>
<evidence type="ECO:0000256" key="5">
    <source>
        <dbReference type="ARBA" id="ARBA00022676"/>
    </source>
</evidence>
<keyword evidence="10 16" id="KW-1133">Transmembrane helix</keyword>
<keyword evidence="11 16" id="KW-0472">Membrane</keyword>
<dbReference type="InterPro" id="IPR001182">
    <property type="entry name" value="FtsW/RodA"/>
</dbReference>
<keyword evidence="13 16" id="KW-0961">Cell wall biogenesis/degradation</keyword>
<keyword evidence="12 16" id="KW-0131">Cell cycle</keyword>
<evidence type="ECO:0000256" key="9">
    <source>
        <dbReference type="ARBA" id="ARBA00022984"/>
    </source>
</evidence>